<evidence type="ECO:0000313" key="13">
    <source>
        <dbReference type="Proteomes" id="UP000688137"/>
    </source>
</evidence>
<accession>A0A8S1L075</accession>
<dbReference type="SMART" id="SM00960">
    <property type="entry name" value="Robl_LC7"/>
    <property type="match status" value="1"/>
</dbReference>
<evidence type="ECO:0000256" key="3">
    <source>
        <dbReference type="ARBA" id="ARBA00022448"/>
    </source>
</evidence>
<keyword evidence="7 10" id="KW-0505">Motor protein</keyword>
<protein>
    <recommendedName>
        <fullName evidence="10">Dynein light chain roadblock</fullName>
    </recommendedName>
</protein>
<dbReference type="PANTHER" id="PTHR10779">
    <property type="entry name" value="DYNEIN LIGHT CHAIN ROADBLOCK"/>
    <property type="match status" value="1"/>
</dbReference>
<comment type="similarity">
    <text evidence="2 10">Belongs to the GAMAD family.</text>
</comment>
<keyword evidence="6 10" id="KW-0243">Dynein</keyword>
<evidence type="ECO:0000256" key="2">
    <source>
        <dbReference type="ARBA" id="ARBA00007191"/>
    </source>
</evidence>
<feature type="domain" description="Roadblock/LAMTOR2" evidence="11">
    <location>
        <begin position="6"/>
        <end position="97"/>
    </location>
</feature>
<evidence type="ECO:0000259" key="11">
    <source>
        <dbReference type="SMART" id="SM00960"/>
    </source>
</evidence>
<keyword evidence="13" id="KW-1185">Reference proteome</keyword>
<reference evidence="12" key="1">
    <citation type="submission" date="2021-01" db="EMBL/GenBank/DDBJ databases">
        <authorList>
            <consortium name="Genoscope - CEA"/>
            <person name="William W."/>
        </authorList>
    </citation>
    <scope>NUCLEOTIDE SEQUENCE</scope>
</reference>
<comment type="subcellular location">
    <subcellularLocation>
        <location evidence="1 10">Cytoplasm</location>
        <location evidence="1 10">Cytoskeleton</location>
    </subcellularLocation>
</comment>
<organism evidence="12 13">
    <name type="scientific">Paramecium primaurelia</name>
    <dbReference type="NCBI Taxonomy" id="5886"/>
    <lineage>
        <taxon>Eukaryota</taxon>
        <taxon>Sar</taxon>
        <taxon>Alveolata</taxon>
        <taxon>Ciliophora</taxon>
        <taxon>Intramacronucleata</taxon>
        <taxon>Oligohymenophorea</taxon>
        <taxon>Peniculida</taxon>
        <taxon>Parameciidae</taxon>
        <taxon>Paramecium</taxon>
    </lineage>
</organism>
<evidence type="ECO:0000256" key="1">
    <source>
        <dbReference type="ARBA" id="ARBA00004245"/>
    </source>
</evidence>
<keyword evidence="4 10" id="KW-0963">Cytoplasm</keyword>
<dbReference type="PIRSF" id="PIRSF009998">
    <property type="entry name" value="DLC7"/>
    <property type="match status" value="1"/>
</dbReference>
<evidence type="ECO:0000313" key="12">
    <source>
        <dbReference type="EMBL" id="CAD8056324.1"/>
    </source>
</evidence>
<dbReference type="InterPro" id="IPR004942">
    <property type="entry name" value="Roadblock/LAMTOR2_dom"/>
</dbReference>
<evidence type="ECO:0000256" key="6">
    <source>
        <dbReference type="ARBA" id="ARBA00023017"/>
    </source>
</evidence>
<dbReference type="EMBL" id="CAJJDM010000022">
    <property type="protein sequence ID" value="CAD8056324.1"/>
    <property type="molecule type" value="Genomic_DNA"/>
</dbReference>
<evidence type="ECO:0000256" key="7">
    <source>
        <dbReference type="ARBA" id="ARBA00023175"/>
    </source>
</evidence>
<dbReference type="Proteomes" id="UP000688137">
    <property type="component" value="Unassembled WGS sequence"/>
</dbReference>
<sequence length="107" mass="11937">MSDVDIEDTINRIKNHKSVQGIVIVNSEGAITRTTYLNEKKDEGDTIAKSIPILAQKARSLVRDLDPTNDLAFLRIKSKQNEILIAPDKDLLLIVIQGPKKQGEDDQ</sequence>
<comment type="function">
    <text evidence="9">Acts as one of several non-catalytic accessory components of the cytoplasmic dynein 1 complex that are thought to be involved in linking dynein to cargos and to adapter proteins that regulate dynein function. Cytoplasmic dynein 1 acts as a motor for the intracellular retrograde motility of vesicles and organelles along microtubules.</text>
</comment>
<dbReference type="Pfam" id="PF03259">
    <property type="entry name" value="Robl_LC7"/>
    <property type="match status" value="1"/>
</dbReference>
<name>A0A8S1L075_PARPR</name>
<evidence type="ECO:0000256" key="9">
    <source>
        <dbReference type="ARBA" id="ARBA00025362"/>
    </source>
</evidence>
<dbReference type="OMA" id="MANIEPR"/>
<evidence type="ECO:0000256" key="5">
    <source>
        <dbReference type="ARBA" id="ARBA00022701"/>
    </source>
</evidence>
<keyword evidence="3 10" id="KW-0813">Transport</keyword>
<comment type="caution">
    <text evidence="12">The sequence shown here is derived from an EMBL/GenBank/DDBJ whole genome shotgun (WGS) entry which is preliminary data.</text>
</comment>
<proteinExistence type="inferred from homology"/>
<evidence type="ECO:0000256" key="8">
    <source>
        <dbReference type="ARBA" id="ARBA00023212"/>
    </source>
</evidence>
<dbReference type="AlphaFoldDB" id="A0A8S1L075"/>
<dbReference type="FunFam" id="3.30.450.30:FF:000009">
    <property type="entry name" value="Dynein light chain roadblock"/>
    <property type="match status" value="1"/>
</dbReference>
<gene>
    <name evidence="12" type="ORF">PPRIM_AZ9-3.1.T0240255</name>
</gene>
<keyword evidence="8 10" id="KW-0206">Cytoskeleton</keyword>
<evidence type="ECO:0000256" key="10">
    <source>
        <dbReference type="PIRNR" id="PIRNR009998"/>
    </source>
</evidence>
<keyword evidence="5 10" id="KW-0493">Microtubule</keyword>
<evidence type="ECO:0000256" key="4">
    <source>
        <dbReference type="ARBA" id="ARBA00022490"/>
    </source>
</evidence>
<dbReference type="InterPro" id="IPR016561">
    <property type="entry name" value="DYNLRB1/2"/>
</dbReference>